<dbReference type="AlphaFoldDB" id="B4JR93"/>
<accession>B4JR93</accession>
<feature type="region of interest" description="Disordered" evidence="1">
    <location>
        <begin position="40"/>
        <end position="71"/>
    </location>
</feature>
<evidence type="ECO:0000256" key="1">
    <source>
        <dbReference type="SAM" id="MobiDB-lite"/>
    </source>
</evidence>
<proteinExistence type="predicted"/>
<protein>
    <submittedName>
        <fullName evidence="2">GH13840</fullName>
    </submittedName>
</protein>
<organism evidence="3">
    <name type="scientific">Drosophila grimshawi</name>
    <name type="common">Hawaiian fruit fly</name>
    <name type="synonym">Idiomyia grimshawi</name>
    <dbReference type="NCBI Taxonomy" id="7222"/>
    <lineage>
        <taxon>Eukaryota</taxon>
        <taxon>Metazoa</taxon>
        <taxon>Ecdysozoa</taxon>
        <taxon>Arthropoda</taxon>
        <taxon>Hexapoda</taxon>
        <taxon>Insecta</taxon>
        <taxon>Pterygota</taxon>
        <taxon>Neoptera</taxon>
        <taxon>Endopterygota</taxon>
        <taxon>Diptera</taxon>
        <taxon>Brachycera</taxon>
        <taxon>Muscomorpha</taxon>
        <taxon>Ephydroidea</taxon>
        <taxon>Drosophilidae</taxon>
        <taxon>Drosophila</taxon>
        <taxon>Hawaiian Drosophila</taxon>
    </lineage>
</organism>
<gene>
    <name evidence="2" type="primary">Dgri\GH13840</name>
    <name evidence="2" type="ORF">Dgri_GH13840</name>
</gene>
<keyword evidence="3" id="KW-1185">Reference proteome</keyword>
<evidence type="ECO:0000313" key="3">
    <source>
        <dbReference type="Proteomes" id="UP000001070"/>
    </source>
</evidence>
<evidence type="ECO:0000313" key="2">
    <source>
        <dbReference type="EMBL" id="EDV99423.1"/>
    </source>
</evidence>
<dbReference type="Proteomes" id="UP000001070">
    <property type="component" value="Unassembled WGS sequence"/>
</dbReference>
<reference evidence="2 3" key="1">
    <citation type="journal article" date="2007" name="Nature">
        <title>Evolution of genes and genomes on the Drosophila phylogeny.</title>
        <authorList>
            <consortium name="Drosophila 12 Genomes Consortium"/>
            <person name="Clark A.G."/>
            <person name="Eisen M.B."/>
            <person name="Smith D.R."/>
            <person name="Bergman C.M."/>
            <person name="Oliver B."/>
            <person name="Markow T.A."/>
            <person name="Kaufman T.C."/>
            <person name="Kellis M."/>
            <person name="Gelbart W."/>
            <person name="Iyer V.N."/>
            <person name="Pollard D.A."/>
            <person name="Sackton T.B."/>
            <person name="Larracuente A.M."/>
            <person name="Singh N.D."/>
            <person name="Abad J.P."/>
            <person name="Abt D.N."/>
            <person name="Adryan B."/>
            <person name="Aguade M."/>
            <person name="Akashi H."/>
            <person name="Anderson W.W."/>
            <person name="Aquadro C.F."/>
            <person name="Ardell D.H."/>
            <person name="Arguello R."/>
            <person name="Artieri C.G."/>
            <person name="Barbash D.A."/>
            <person name="Barker D."/>
            <person name="Barsanti P."/>
            <person name="Batterham P."/>
            <person name="Batzoglou S."/>
            <person name="Begun D."/>
            <person name="Bhutkar A."/>
            <person name="Blanco E."/>
            <person name="Bosak S.A."/>
            <person name="Bradley R.K."/>
            <person name="Brand A.D."/>
            <person name="Brent M.R."/>
            <person name="Brooks A.N."/>
            <person name="Brown R.H."/>
            <person name="Butlin R.K."/>
            <person name="Caggese C."/>
            <person name="Calvi B.R."/>
            <person name="Bernardo de Carvalho A."/>
            <person name="Caspi A."/>
            <person name="Castrezana S."/>
            <person name="Celniker S.E."/>
            <person name="Chang J.L."/>
            <person name="Chapple C."/>
            <person name="Chatterji S."/>
            <person name="Chinwalla A."/>
            <person name="Civetta A."/>
            <person name="Clifton S.W."/>
            <person name="Comeron J.M."/>
            <person name="Costello J.C."/>
            <person name="Coyne J.A."/>
            <person name="Daub J."/>
            <person name="David R.G."/>
            <person name="Delcher A.L."/>
            <person name="Delehaunty K."/>
            <person name="Do C.B."/>
            <person name="Ebling H."/>
            <person name="Edwards K."/>
            <person name="Eickbush T."/>
            <person name="Evans J.D."/>
            <person name="Filipski A."/>
            <person name="Findeiss S."/>
            <person name="Freyhult E."/>
            <person name="Fulton L."/>
            <person name="Fulton R."/>
            <person name="Garcia A.C."/>
            <person name="Gardiner A."/>
            <person name="Garfield D.A."/>
            <person name="Garvin B.E."/>
            <person name="Gibson G."/>
            <person name="Gilbert D."/>
            <person name="Gnerre S."/>
            <person name="Godfrey J."/>
            <person name="Good R."/>
            <person name="Gotea V."/>
            <person name="Gravely B."/>
            <person name="Greenberg A.J."/>
            <person name="Griffiths-Jones S."/>
            <person name="Gross S."/>
            <person name="Guigo R."/>
            <person name="Gustafson E.A."/>
            <person name="Haerty W."/>
            <person name="Hahn M.W."/>
            <person name="Halligan D.L."/>
            <person name="Halpern A.L."/>
            <person name="Halter G.M."/>
            <person name="Han M.V."/>
            <person name="Heger A."/>
            <person name="Hillier L."/>
            <person name="Hinrichs A.S."/>
            <person name="Holmes I."/>
            <person name="Hoskins R.A."/>
            <person name="Hubisz M.J."/>
            <person name="Hultmark D."/>
            <person name="Huntley M.A."/>
            <person name="Jaffe D.B."/>
            <person name="Jagadeeshan S."/>
            <person name="Jeck W.R."/>
            <person name="Johnson J."/>
            <person name="Jones C.D."/>
            <person name="Jordan W.C."/>
            <person name="Karpen G.H."/>
            <person name="Kataoka E."/>
            <person name="Keightley P.D."/>
            <person name="Kheradpour P."/>
            <person name="Kirkness E.F."/>
            <person name="Koerich L.B."/>
            <person name="Kristiansen K."/>
            <person name="Kudrna D."/>
            <person name="Kulathinal R.J."/>
            <person name="Kumar S."/>
            <person name="Kwok R."/>
            <person name="Lander E."/>
            <person name="Langley C.H."/>
            <person name="Lapoint R."/>
            <person name="Lazzaro B.P."/>
            <person name="Lee S.J."/>
            <person name="Levesque L."/>
            <person name="Li R."/>
            <person name="Lin C.F."/>
            <person name="Lin M.F."/>
            <person name="Lindblad-Toh K."/>
            <person name="Llopart A."/>
            <person name="Long M."/>
            <person name="Low L."/>
            <person name="Lozovsky E."/>
            <person name="Lu J."/>
            <person name="Luo M."/>
            <person name="Machado C.A."/>
            <person name="Makalowski W."/>
            <person name="Marzo M."/>
            <person name="Matsuda M."/>
            <person name="Matzkin L."/>
            <person name="McAllister B."/>
            <person name="McBride C.S."/>
            <person name="McKernan B."/>
            <person name="McKernan K."/>
            <person name="Mendez-Lago M."/>
            <person name="Minx P."/>
            <person name="Mollenhauer M.U."/>
            <person name="Montooth K."/>
            <person name="Mount S.M."/>
            <person name="Mu X."/>
            <person name="Myers E."/>
            <person name="Negre B."/>
            <person name="Newfeld S."/>
            <person name="Nielsen R."/>
            <person name="Noor M.A."/>
            <person name="O'Grady P."/>
            <person name="Pachter L."/>
            <person name="Papaceit M."/>
            <person name="Parisi M.J."/>
            <person name="Parisi M."/>
            <person name="Parts L."/>
            <person name="Pedersen J.S."/>
            <person name="Pesole G."/>
            <person name="Phillippy A.M."/>
            <person name="Ponting C.P."/>
            <person name="Pop M."/>
            <person name="Porcelli D."/>
            <person name="Powell J.R."/>
            <person name="Prohaska S."/>
            <person name="Pruitt K."/>
            <person name="Puig M."/>
            <person name="Quesneville H."/>
            <person name="Ram K.R."/>
            <person name="Rand D."/>
            <person name="Rasmussen M.D."/>
            <person name="Reed L.K."/>
            <person name="Reenan R."/>
            <person name="Reily A."/>
            <person name="Remington K.A."/>
            <person name="Rieger T.T."/>
            <person name="Ritchie M.G."/>
            <person name="Robin C."/>
            <person name="Rogers Y.H."/>
            <person name="Rohde C."/>
            <person name="Rozas J."/>
            <person name="Rubenfield M.J."/>
            <person name="Ruiz A."/>
            <person name="Russo S."/>
            <person name="Salzberg S.L."/>
            <person name="Sanchez-Gracia A."/>
            <person name="Saranga D.J."/>
            <person name="Sato H."/>
            <person name="Schaeffer S.W."/>
            <person name="Schatz M.C."/>
            <person name="Schlenke T."/>
            <person name="Schwartz R."/>
            <person name="Segarra C."/>
            <person name="Singh R.S."/>
            <person name="Sirot L."/>
            <person name="Sirota M."/>
            <person name="Sisneros N.B."/>
            <person name="Smith C.D."/>
            <person name="Smith T.F."/>
            <person name="Spieth J."/>
            <person name="Stage D.E."/>
            <person name="Stark A."/>
            <person name="Stephan W."/>
            <person name="Strausberg R.L."/>
            <person name="Strempel S."/>
            <person name="Sturgill D."/>
            <person name="Sutton G."/>
            <person name="Sutton G.G."/>
            <person name="Tao W."/>
            <person name="Teichmann S."/>
            <person name="Tobari Y.N."/>
            <person name="Tomimura Y."/>
            <person name="Tsolas J.M."/>
            <person name="Valente V.L."/>
            <person name="Venter E."/>
            <person name="Venter J.C."/>
            <person name="Vicario S."/>
            <person name="Vieira F.G."/>
            <person name="Vilella A.J."/>
            <person name="Villasante A."/>
            <person name="Walenz B."/>
            <person name="Wang J."/>
            <person name="Wasserman M."/>
            <person name="Watts T."/>
            <person name="Wilson D."/>
            <person name="Wilson R.K."/>
            <person name="Wing R.A."/>
            <person name="Wolfner M.F."/>
            <person name="Wong A."/>
            <person name="Wong G.K."/>
            <person name="Wu C.I."/>
            <person name="Wu G."/>
            <person name="Yamamoto D."/>
            <person name="Yang H.P."/>
            <person name="Yang S.P."/>
            <person name="Yorke J.A."/>
            <person name="Yoshida K."/>
            <person name="Zdobnov E."/>
            <person name="Zhang P."/>
            <person name="Zhang Y."/>
            <person name="Zimin A.V."/>
            <person name="Baldwin J."/>
            <person name="Abdouelleil A."/>
            <person name="Abdulkadir J."/>
            <person name="Abebe A."/>
            <person name="Abera B."/>
            <person name="Abreu J."/>
            <person name="Acer S.C."/>
            <person name="Aftuck L."/>
            <person name="Alexander A."/>
            <person name="An P."/>
            <person name="Anderson E."/>
            <person name="Anderson S."/>
            <person name="Arachi H."/>
            <person name="Azer M."/>
            <person name="Bachantsang P."/>
            <person name="Barry A."/>
            <person name="Bayul T."/>
            <person name="Berlin A."/>
            <person name="Bessette D."/>
            <person name="Bloom T."/>
            <person name="Blye J."/>
            <person name="Boguslavskiy L."/>
            <person name="Bonnet C."/>
            <person name="Boukhgalter B."/>
            <person name="Bourzgui I."/>
            <person name="Brown A."/>
            <person name="Cahill P."/>
            <person name="Channer S."/>
            <person name="Cheshatsang Y."/>
            <person name="Chuda L."/>
            <person name="Citroen M."/>
            <person name="Collymore A."/>
            <person name="Cooke P."/>
            <person name="Costello M."/>
            <person name="D'Aco K."/>
            <person name="Daza R."/>
            <person name="De Haan G."/>
            <person name="DeGray S."/>
            <person name="DeMaso C."/>
            <person name="Dhargay N."/>
            <person name="Dooley K."/>
            <person name="Dooley E."/>
            <person name="Doricent M."/>
            <person name="Dorje P."/>
            <person name="Dorjee K."/>
            <person name="Dupes A."/>
            <person name="Elong R."/>
            <person name="Falk J."/>
            <person name="Farina A."/>
            <person name="Faro S."/>
            <person name="Ferguson D."/>
            <person name="Fisher S."/>
            <person name="Foley C.D."/>
            <person name="Franke A."/>
            <person name="Friedrich D."/>
            <person name="Gadbois L."/>
            <person name="Gearin G."/>
            <person name="Gearin C.R."/>
            <person name="Giannoukos G."/>
            <person name="Goode T."/>
            <person name="Graham J."/>
            <person name="Grandbois E."/>
            <person name="Grewal S."/>
            <person name="Gyaltsen K."/>
            <person name="Hafez N."/>
            <person name="Hagos B."/>
            <person name="Hall J."/>
            <person name="Henson C."/>
            <person name="Hollinger A."/>
            <person name="Honan T."/>
            <person name="Huard M.D."/>
            <person name="Hughes L."/>
            <person name="Hurhula B."/>
            <person name="Husby M.E."/>
            <person name="Kamat A."/>
            <person name="Kanga B."/>
            <person name="Kashin S."/>
            <person name="Khazanovich D."/>
            <person name="Kisner P."/>
            <person name="Lance K."/>
            <person name="Lara M."/>
            <person name="Lee W."/>
            <person name="Lennon N."/>
            <person name="Letendre F."/>
            <person name="LeVine R."/>
            <person name="Lipovsky A."/>
            <person name="Liu X."/>
            <person name="Liu J."/>
            <person name="Liu S."/>
            <person name="Lokyitsang T."/>
            <person name="Lokyitsang Y."/>
            <person name="Lubonja R."/>
            <person name="Lui A."/>
            <person name="MacDonald P."/>
            <person name="Magnisalis V."/>
            <person name="Maru K."/>
            <person name="Matthews C."/>
            <person name="McCusker W."/>
            <person name="McDonough S."/>
            <person name="Mehta T."/>
            <person name="Meldrim J."/>
            <person name="Meneus L."/>
            <person name="Mihai O."/>
            <person name="Mihalev A."/>
            <person name="Mihova T."/>
            <person name="Mittelman R."/>
            <person name="Mlenga V."/>
            <person name="Montmayeur A."/>
            <person name="Mulrain L."/>
            <person name="Navidi A."/>
            <person name="Naylor J."/>
            <person name="Negash T."/>
            <person name="Nguyen T."/>
            <person name="Nguyen N."/>
            <person name="Nicol R."/>
            <person name="Norbu C."/>
            <person name="Norbu N."/>
            <person name="Novod N."/>
            <person name="O'Neill B."/>
            <person name="Osman S."/>
            <person name="Markiewicz E."/>
            <person name="Oyono O.L."/>
            <person name="Patti C."/>
            <person name="Phunkhang P."/>
            <person name="Pierre F."/>
            <person name="Priest M."/>
            <person name="Raghuraman S."/>
            <person name="Rege F."/>
            <person name="Reyes R."/>
            <person name="Rise C."/>
            <person name="Rogov P."/>
            <person name="Ross K."/>
            <person name="Ryan E."/>
            <person name="Settipalli S."/>
            <person name="Shea T."/>
            <person name="Sherpa N."/>
            <person name="Shi L."/>
            <person name="Shih D."/>
            <person name="Sparrow T."/>
            <person name="Spaulding J."/>
            <person name="Stalker J."/>
            <person name="Stange-Thomann N."/>
            <person name="Stavropoulos S."/>
            <person name="Stone C."/>
            <person name="Strader C."/>
            <person name="Tesfaye S."/>
            <person name="Thomson T."/>
            <person name="Thoulutsang Y."/>
            <person name="Thoulutsang D."/>
            <person name="Topham K."/>
            <person name="Topping I."/>
            <person name="Tsamla T."/>
            <person name="Vassiliev H."/>
            <person name="Vo A."/>
            <person name="Wangchuk T."/>
            <person name="Wangdi T."/>
            <person name="Weiand M."/>
            <person name="Wilkinson J."/>
            <person name="Wilson A."/>
            <person name="Yadav S."/>
            <person name="Young G."/>
            <person name="Yu Q."/>
            <person name="Zembek L."/>
            <person name="Zhong D."/>
            <person name="Zimmer A."/>
            <person name="Zwirko Z."/>
            <person name="Jaffe D.B."/>
            <person name="Alvarez P."/>
            <person name="Brockman W."/>
            <person name="Butler J."/>
            <person name="Chin C."/>
            <person name="Gnerre S."/>
            <person name="Grabherr M."/>
            <person name="Kleber M."/>
            <person name="Mauceli E."/>
            <person name="MacCallum I."/>
        </authorList>
    </citation>
    <scope>NUCLEOTIDE SEQUENCE [LARGE SCALE GENOMIC DNA]</scope>
    <source>
        <strain evidence="3">Tucson 15287-2541.00</strain>
    </source>
</reference>
<dbReference type="EMBL" id="CH916372">
    <property type="protein sequence ID" value="EDV99423.1"/>
    <property type="molecule type" value="Genomic_DNA"/>
</dbReference>
<dbReference type="HOGENOM" id="CLU_2457112_0_0_1"/>
<feature type="compositionally biased region" description="Polar residues" evidence="1">
    <location>
        <begin position="40"/>
        <end position="49"/>
    </location>
</feature>
<name>B4JR93_DROGR</name>
<dbReference type="InParanoid" id="B4JR93"/>
<sequence length="89" mass="9804">MEMMELELKLKLKLLEMEMEMVNAYLANPTRACPVGQTLHLETSGSSSPAWPPATGHRAPGTGHRVPGTWDHSNFSMTTNLHLFTLQGA</sequence>